<proteinExistence type="inferred from homology"/>
<dbReference type="HAMAP" id="MF_00391">
    <property type="entry name" value="Ribosomal_bL34"/>
    <property type="match status" value="1"/>
</dbReference>
<dbReference type="GO" id="GO:0006412">
    <property type="term" value="P:translation"/>
    <property type="evidence" value="ECO:0007669"/>
    <property type="project" value="InterPro"/>
</dbReference>
<comment type="caution">
    <text evidence="5">The sequence shown here is derived from an EMBL/GenBank/DDBJ whole genome shotgun (WGS) entry which is preliminary data.</text>
</comment>
<dbReference type="GO" id="GO:0003735">
    <property type="term" value="F:structural constituent of ribosome"/>
    <property type="evidence" value="ECO:0007669"/>
    <property type="project" value="InterPro"/>
</dbReference>
<dbReference type="NCBIfam" id="TIGR01030">
    <property type="entry name" value="rpmH_bact"/>
    <property type="match status" value="1"/>
</dbReference>
<dbReference type="AlphaFoldDB" id="A0AAU9L5R0"/>
<evidence type="ECO:0000256" key="4">
    <source>
        <dbReference type="ARBA" id="ARBA00035274"/>
    </source>
</evidence>
<keyword evidence="2" id="KW-0689">Ribosomal protein</keyword>
<keyword evidence="3" id="KW-0687">Ribonucleoprotein</keyword>
<protein>
    <recommendedName>
        <fullName evidence="4">Large ribosomal subunit protein bL34m</fullName>
    </recommendedName>
</protein>
<evidence type="ECO:0000256" key="1">
    <source>
        <dbReference type="ARBA" id="ARBA00010111"/>
    </source>
</evidence>
<dbReference type="InterPro" id="IPR000271">
    <property type="entry name" value="Ribosomal_bL34"/>
</dbReference>
<reference evidence="5 7" key="1">
    <citation type="submission" date="2021-11" db="EMBL/GenBank/DDBJ databases">
        <authorList>
            <person name="Islam A."/>
            <person name="Islam S."/>
            <person name="Flora M.S."/>
            <person name="Rahman M."/>
            <person name="Ziaur R.M."/>
            <person name="Epstein J.H."/>
            <person name="Hassan M."/>
            <person name="Klassen M."/>
            <person name="Woodard K."/>
            <person name="Webb A."/>
            <person name="Webby R.J."/>
            <person name="El Zowalaty M.E."/>
        </authorList>
    </citation>
    <scope>NUCLEOTIDE SEQUENCE</scope>
    <source>
        <strain evidence="6">Pbs1</strain>
        <strain evidence="5">Pbs3</strain>
    </source>
</reference>
<dbReference type="PROSITE" id="PS00784">
    <property type="entry name" value="RIBOSOMAL_L34"/>
    <property type="match status" value="1"/>
</dbReference>
<evidence type="ECO:0000313" key="5">
    <source>
        <dbReference type="EMBL" id="CAH0475466.1"/>
    </source>
</evidence>
<name>A0AAU9L5R0_9STRA</name>
<evidence type="ECO:0000256" key="2">
    <source>
        <dbReference type="ARBA" id="ARBA00022980"/>
    </source>
</evidence>
<comment type="similarity">
    <text evidence="1">Belongs to the bacterial ribosomal protein bL34 family.</text>
</comment>
<organism evidence="5 8">
    <name type="scientific">Peronospora belbahrii</name>
    <dbReference type="NCBI Taxonomy" id="622444"/>
    <lineage>
        <taxon>Eukaryota</taxon>
        <taxon>Sar</taxon>
        <taxon>Stramenopiles</taxon>
        <taxon>Oomycota</taxon>
        <taxon>Peronosporomycetes</taxon>
        <taxon>Peronosporales</taxon>
        <taxon>Peronosporaceae</taxon>
        <taxon>Peronospora</taxon>
    </lineage>
</organism>
<keyword evidence="7" id="KW-1185">Reference proteome</keyword>
<dbReference type="GO" id="GO:0005762">
    <property type="term" value="C:mitochondrial large ribosomal subunit"/>
    <property type="evidence" value="ECO:0007669"/>
    <property type="project" value="TreeGrafter"/>
</dbReference>
<gene>
    <name evidence="6" type="ORF">PBS001_LOCUS5890</name>
    <name evidence="5" type="ORF">PBS003_LOCUS2279</name>
</gene>
<sequence>MAALVMKSVCMSLRMRPGVISSIRSLSTFTTFNAQPHPSLLLPLLPPTNYKLNAVQQSLVFETGINYVEMDDSQLPLNQIEELKCPPTESFNNEPLQAIKRTYQPSVLRRKRKHGFRTRRVSISGRKVLKRRFNKGRWRMSL</sequence>
<dbReference type="PANTHER" id="PTHR14503">
    <property type="entry name" value="MITOCHONDRIAL RIBOSOMAL PROTEIN 34 FAMILY MEMBER"/>
    <property type="match status" value="1"/>
</dbReference>
<accession>A0AAU9L5R0</accession>
<dbReference type="Pfam" id="PF00468">
    <property type="entry name" value="Ribosomal_L34"/>
    <property type="match status" value="1"/>
</dbReference>
<dbReference type="Gene3D" id="1.10.287.3980">
    <property type="match status" value="1"/>
</dbReference>
<dbReference type="FunFam" id="1.10.287.3980:FF:000001">
    <property type="entry name" value="Mitochondrial ribosomal protein L34"/>
    <property type="match status" value="1"/>
</dbReference>
<evidence type="ECO:0000256" key="3">
    <source>
        <dbReference type="ARBA" id="ARBA00023274"/>
    </source>
</evidence>
<dbReference type="EMBL" id="CAKLCB010000294">
    <property type="protein sequence ID" value="CAH0519361.1"/>
    <property type="molecule type" value="Genomic_DNA"/>
</dbReference>
<dbReference type="PANTHER" id="PTHR14503:SF4">
    <property type="entry name" value="LARGE RIBOSOMAL SUBUNIT PROTEIN BL34M"/>
    <property type="match status" value="1"/>
</dbReference>
<dbReference type="EMBL" id="CAKKTJ010000126">
    <property type="protein sequence ID" value="CAH0475466.1"/>
    <property type="molecule type" value="Genomic_DNA"/>
</dbReference>
<evidence type="ECO:0000313" key="6">
    <source>
        <dbReference type="EMBL" id="CAH0519361.1"/>
    </source>
</evidence>
<dbReference type="Proteomes" id="UP001160483">
    <property type="component" value="Unassembled WGS sequence"/>
</dbReference>
<evidence type="ECO:0000313" key="7">
    <source>
        <dbReference type="Proteomes" id="UP001158986"/>
    </source>
</evidence>
<dbReference type="Proteomes" id="UP001158986">
    <property type="component" value="Unassembled WGS sequence"/>
</dbReference>
<dbReference type="InterPro" id="IPR020939">
    <property type="entry name" value="Ribosomal_bL34_CS"/>
</dbReference>
<evidence type="ECO:0000313" key="8">
    <source>
        <dbReference type="Proteomes" id="UP001160483"/>
    </source>
</evidence>